<evidence type="ECO:0000313" key="6">
    <source>
        <dbReference type="EMBL" id="KAJ7766469.1"/>
    </source>
</evidence>
<dbReference type="GO" id="GO:0003677">
    <property type="term" value="F:DNA binding"/>
    <property type="evidence" value="ECO:0007669"/>
    <property type="project" value="UniProtKB-KW"/>
</dbReference>
<keyword evidence="3" id="KW-0539">Nucleus</keyword>
<dbReference type="Pfam" id="PF05225">
    <property type="entry name" value="HTH_psq"/>
    <property type="match status" value="1"/>
</dbReference>
<dbReference type="Gene3D" id="1.10.10.60">
    <property type="entry name" value="Homeodomain-like"/>
    <property type="match status" value="1"/>
</dbReference>
<sequence>MPARAPDPPNDHTDATAPTQRPESPVDTDDDDFENMPKEKHIQLAIAAIQANIISERKAAIYYRVPRTTVQRRATGILTRVEAHVHRRSLSQAQEDVLAEWVKSLGKRGIPLSLPTIGSYAAEIYGAPLGVTWPVRFKKHRPDLKVKNIWNMDEKGIQLGVGDRIRALVDRDQKVVQKIESGNRDLVTIIKCIAADGTALHPSVVFQGLRRDLRWGEDNPCDASISISPNGWTDQELGALWLEKDFTPASAERLDEPGDYRLLILDGHNSHCTHRFIDFAQKHRIIILCLPSHTTHALQPCDVGVFSPLAAKWKARVSQFFEPIQFILYFNTLFLNQCFISSPIHFHQFLGHVASFHHDQLLIREPVPTAAEALQARDALHAAYTVAMPSPVCKTASRQALASENEQLRNLLKVAGIDLDKNYVQMVLMERENGNMRQQLYANKNKPKRTYTTGKARLMTSAEMQQALLDELHKKQMTGLHSEMKKKWFPAIRKEIAEAEKVEKAAAKKREQEVKAATKAAEKEAKAVEKAAAKAKKAAEKEAAKAAKAAAKGRGHGQGGAHDGRRGGVRGPRVVRGVGRGRGKVQESEDEEESSPETDSSDEESDLDEQVVGTNPGPNATNDESSNEETDFDEPAVTTKPGPGALSVMQDESVIYRAGVDPKKSDDNDESEQEETEIGRFNGHRWEARCNLQFQVVWTDGDVTWEPLSSVNDCAAMEDYLAHRDVDDPLLLSKRKFLINTTLRASNE</sequence>
<dbReference type="InterPro" id="IPR004875">
    <property type="entry name" value="DDE_SF_endonuclease_dom"/>
</dbReference>
<reference evidence="6" key="1">
    <citation type="submission" date="2023-03" db="EMBL/GenBank/DDBJ databases">
        <title>Massive genome expansion in bonnet fungi (Mycena s.s.) driven by repeated elements and novel gene families across ecological guilds.</title>
        <authorList>
            <consortium name="Lawrence Berkeley National Laboratory"/>
            <person name="Harder C.B."/>
            <person name="Miyauchi S."/>
            <person name="Viragh M."/>
            <person name="Kuo A."/>
            <person name="Thoen E."/>
            <person name="Andreopoulos B."/>
            <person name="Lu D."/>
            <person name="Skrede I."/>
            <person name="Drula E."/>
            <person name="Henrissat B."/>
            <person name="Morin E."/>
            <person name="Kohler A."/>
            <person name="Barry K."/>
            <person name="LaButti K."/>
            <person name="Morin E."/>
            <person name="Salamov A."/>
            <person name="Lipzen A."/>
            <person name="Mereny Z."/>
            <person name="Hegedus B."/>
            <person name="Baldrian P."/>
            <person name="Stursova M."/>
            <person name="Weitz H."/>
            <person name="Taylor A."/>
            <person name="Grigoriev I.V."/>
            <person name="Nagy L.G."/>
            <person name="Martin F."/>
            <person name="Kauserud H."/>
        </authorList>
    </citation>
    <scope>NUCLEOTIDE SEQUENCE</scope>
    <source>
        <strain evidence="6">CBHHK188m</strain>
    </source>
</reference>
<dbReference type="PANTHER" id="PTHR19303">
    <property type="entry name" value="TRANSPOSON"/>
    <property type="match status" value="1"/>
</dbReference>
<feature type="compositionally biased region" description="Acidic residues" evidence="4">
    <location>
        <begin position="588"/>
        <end position="609"/>
    </location>
</feature>
<feature type="compositionally biased region" description="Polar residues" evidence="4">
    <location>
        <begin position="612"/>
        <end position="624"/>
    </location>
</feature>
<feature type="compositionally biased region" description="Acidic residues" evidence="4">
    <location>
        <begin position="667"/>
        <end position="676"/>
    </location>
</feature>
<keyword evidence="6" id="KW-0255">Endonuclease</keyword>
<keyword evidence="6" id="KW-0378">Hydrolase</keyword>
<dbReference type="Gene3D" id="3.30.420.10">
    <property type="entry name" value="Ribonuclease H-like superfamily/Ribonuclease H"/>
    <property type="match status" value="1"/>
</dbReference>
<feature type="region of interest" description="Disordered" evidence="4">
    <location>
        <begin position="543"/>
        <end position="680"/>
    </location>
</feature>
<feature type="compositionally biased region" description="Acidic residues" evidence="4">
    <location>
        <begin position="625"/>
        <end position="634"/>
    </location>
</feature>
<dbReference type="InterPro" id="IPR050863">
    <property type="entry name" value="CenT-Element_Derived"/>
</dbReference>
<evidence type="ECO:0000256" key="3">
    <source>
        <dbReference type="ARBA" id="ARBA00023242"/>
    </source>
</evidence>
<dbReference type="EMBL" id="JARJLG010000032">
    <property type="protein sequence ID" value="KAJ7766469.1"/>
    <property type="molecule type" value="Genomic_DNA"/>
</dbReference>
<dbReference type="SUPFAM" id="SSF46689">
    <property type="entry name" value="Homeodomain-like"/>
    <property type="match status" value="1"/>
</dbReference>
<name>A0AAD7JKI7_9AGAR</name>
<evidence type="ECO:0000259" key="5">
    <source>
        <dbReference type="PROSITE" id="PS51253"/>
    </source>
</evidence>
<dbReference type="InterPro" id="IPR007889">
    <property type="entry name" value="HTH_Psq"/>
</dbReference>
<proteinExistence type="predicted"/>
<dbReference type="Proteomes" id="UP001215280">
    <property type="component" value="Unassembled WGS sequence"/>
</dbReference>
<dbReference type="Pfam" id="PF03184">
    <property type="entry name" value="DDE_1"/>
    <property type="match status" value="1"/>
</dbReference>
<protein>
    <submittedName>
        <fullName evidence="6">DDE superfamily endonuclease-domain-containing protein</fullName>
    </submittedName>
</protein>
<comment type="subcellular location">
    <subcellularLocation>
        <location evidence="1">Nucleus</location>
    </subcellularLocation>
</comment>
<evidence type="ECO:0000256" key="2">
    <source>
        <dbReference type="ARBA" id="ARBA00023125"/>
    </source>
</evidence>
<dbReference type="InterPro" id="IPR036397">
    <property type="entry name" value="RNaseH_sf"/>
</dbReference>
<feature type="domain" description="HTH CENPB-type" evidence="5">
    <location>
        <begin position="82"/>
        <end position="147"/>
    </location>
</feature>
<dbReference type="InterPro" id="IPR006600">
    <property type="entry name" value="HTH_CenpB_DNA-bd_dom"/>
</dbReference>
<keyword evidence="7" id="KW-1185">Reference proteome</keyword>
<evidence type="ECO:0000256" key="1">
    <source>
        <dbReference type="ARBA" id="ARBA00004123"/>
    </source>
</evidence>
<dbReference type="GO" id="GO:0005634">
    <property type="term" value="C:nucleus"/>
    <property type="evidence" value="ECO:0007669"/>
    <property type="project" value="UniProtKB-SubCell"/>
</dbReference>
<evidence type="ECO:0000256" key="4">
    <source>
        <dbReference type="SAM" id="MobiDB-lite"/>
    </source>
</evidence>
<dbReference type="InterPro" id="IPR009057">
    <property type="entry name" value="Homeodomain-like_sf"/>
</dbReference>
<keyword evidence="6" id="KW-0540">Nuclease</keyword>
<evidence type="ECO:0000313" key="7">
    <source>
        <dbReference type="Proteomes" id="UP001215280"/>
    </source>
</evidence>
<organism evidence="6 7">
    <name type="scientific">Mycena maculata</name>
    <dbReference type="NCBI Taxonomy" id="230809"/>
    <lineage>
        <taxon>Eukaryota</taxon>
        <taxon>Fungi</taxon>
        <taxon>Dikarya</taxon>
        <taxon>Basidiomycota</taxon>
        <taxon>Agaricomycotina</taxon>
        <taxon>Agaricomycetes</taxon>
        <taxon>Agaricomycetidae</taxon>
        <taxon>Agaricales</taxon>
        <taxon>Marasmiineae</taxon>
        <taxon>Mycenaceae</taxon>
        <taxon>Mycena</taxon>
    </lineage>
</organism>
<dbReference type="PANTHER" id="PTHR19303:SF74">
    <property type="entry name" value="POGO TRANSPOSABLE ELEMENT WITH KRAB DOMAIN"/>
    <property type="match status" value="1"/>
</dbReference>
<feature type="region of interest" description="Disordered" evidence="4">
    <location>
        <begin position="1"/>
        <end position="34"/>
    </location>
</feature>
<dbReference type="PROSITE" id="PS51253">
    <property type="entry name" value="HTH_CENPB"/>
    <property type="match status" value="1"/>
</dbReference>
<accession>A0AAD7JKI7</accession>
<comment type="caution">
    <text evidence="6">The sequence shown here is derived from an EMBL/GenBank/DDBJ whole genome shotgun (WGS) entry which is preliminary data.</text>
</comment>
<gene>
    <name evidence="6" type="ORF">DFH07DRAFT_955194</name>
</gene>
<dbReference type="AlphaFoldDB" id="A0AAD7JKI7"/>
<dbReference type="GO" id="GO:0004519">
    <property type="term" value="F:endonuclease activity"/>
    <property type="evidence" value="ECO:0007669"/>
    <property type="project" value="UniProtKB-KW"/>
</dbReference>
<keyword evidence="2" id="KW-0238">DNA-binding</keyword>